<sequence length="61" mass="6226">MLNPAVILRESARARPAAAALLHDGGTELDARSDAVAASLTAPGVQPGDRLQVPATGRVPR</sequence>
<keyword evidence="3" id="KW-1185">Reference proteome</keyword>
<evidence type="ECO:0000313" key="3">
    <source>
        <dbReference type="Proteomes" id="UP000245697"/>
    </source>
</evidence>
<evidence type="ECO:0000313" key="2">
    <source>
        <dbReference type="EMBL" id="PWK26979.1"/>
    </source>
</evidence>
<reference evidence="2 3" key="1">
    <citation type="submission" date="2018-05" db="EMBL/GenBank/DDBJ databases">
        <title>Genomic Encyclopedia of Archaeal and Bacterial Type Strains, Phase II (KMG-II): from individual species to whole genera.</title>
        <authorList>
            <person name="Goeker M."/>
        </authorList>
    </citation>
    <scope>NUCLEOTIDE SEQUENCE [LARGE SCALE GENOMIC DNA]</scope>
    <source>
        <strain evidence="2 3">DSM 45184</strain>
    </source>
</reference>
<feature type="region of interest" description="Disordered" evidence="1">
    <location>
        <begin position="40"/>
        <end position="61"/>
    </location>
</feature>
<dbReference type="Gene3D" id="3.40.50.980">
    <property type="match status" value="1"/>
</dbReference>
<dbReference type="AlphaFoldDB" id="A0A316EBC9"/>
<gene>
    <name evidence="2" type="ORF">BC793_15718</name>
</gene>
<organism evidence="2 3">
    <name type="scientific">Actinoplanes xinjiangensis</name>
    <dbReference type="NCBI Taxonomy" id="512350"/>
    <lineage>
        <taxon>Bacteria</taxon>
        <taxon>Bacillati</taxon>
        <taxon>Actinomycetota</taxon>
        <taxon>Actinomycetes</taxon>
        <taxon>Micromonosporales</taxon>
        <taxon>Micromonosporaceae</taxon>
        <taxon>Actinoplanes</taxon>
    </lineage>
</organism>
<dbReference type="SUPFAM" id="SSF56801">
    <property type="entry name" value="Acetyl-CoA synthetase-like"/>
    <property type="match status" value="1"/>
</dbReference>
<accession>A0A316EBC9</accession>
<dbReference type="EMBL" id="QGGR01000057">
    <property type="protein sequence ID" value="PWK26979.1"/>
    <property type="molecule type" value="Genomic_DNA"/>
</dbReference>
<evidence type="ECO:0000256" key="1">
    <source>
        <dbReference type="SAM" id="MobiDB-lite"/>
    </source>
</evidence>
<comment type="caution">
    <text evidence="2">The sequence shown here is derived from an EMBL/GenBank/DDBJ whole genome shotgun (WGS) entry which is preliminary data.</text>
</comment>
<name>A0A316EBC9_9ACTN</name>
<proteinExistence type="predicted"/>
<dbReference type="Proteomes" id="UP000245697">
    <property type="component" value="Unassembled WGS sequence"/>
</dbReference>
<protein>
    <recommendedName>
        <fullName evidence="4">AMP-binding enzyme</fullName>
    </recommendedName>
</protein>
<evidence type="ECO:0008006" key="4">
    <source>
        <dbReference type="Google" id="ProtNLM"/>
    </source>
</evidence>